<dbReference type="GO" id="GO:0005506">
    <property type="term" value="F:iron ion binding"/>
    <property type="evidence" value="ECO:0007669"/>
    <property type="project" value="TreeGrafter"/>
</dbReference>
<evidence type="ECO:0000256" key="11">
    <source>
        <dbReference type="ARBA" id="ARBA00023160"/>
    </source>
</evidence>
<feature type="transmembrane region" description="Helical" evidence="13">
    <location>
        <begin position="222"/>
        <end position="242"/>
    </location>
</feature>
<feature type="domain" description="Fatty acid desaturase" evidence="14">
    <location>
        <begin position="77"/>
        <end position="276"/>
    </location>
</feature>
<evidence type="ECO:0000256" key="7">
    <source>
        <dbReference type="ARBA" id="ARBA00023002"/>
    </source>
</evidence>
<evidence type="ECO:0000256" key="10">
    <source>
        <dbReference type="ARBA" id="ARBA00023136"/>
    </source>
</evidence>
<feature type="transmembrane region" description="Helical" evidence="13">
    <location>
        <begin position="189"/>
        <end position="210"/>
    </location>
</feature>
<keyword evidence="11 12" id="KW-0275">Fatty acid biosynthesis</keyword>
<dbReference type="GO" id="GO:0005789">
    <property type="term" value="C:endoplasmic reticulum membrane"/>
    <property type="evidence" value="ECO:0007669"/>
    <property type="project" value="TreeGrafter"/>
</dbReference>
<dbReference type="OMA" id="HMLGNKP"/>
<dbReference type="PANTHER" id="PTHR11351">
    <property type="entry name" value="ACYL-COA DESATURASE"/>
    <property type="match status" value="1"/>
</dbReference>
<keyword evidence="3 12" id="KW-0444">Lipid biosynthesis</keyword>
<comment type="similarity">
    <text evidence="2 12">Belongs to the fatty acid desaturase type 1 family.</text>
</comment>
<dbReference type="OrthoDB" id="10260134at2759"/>
<evidence type="ECO:0000256" key="12">
    <source>
        <dbReference type="RuleBase" id="RU000581"/>
    </source>
</evidence>
<dbReference type="PANTHER" id="PTHR11351:SF31">
    <property type="entry name" value="DESATURASE 1, ISOFORM A-RELATED"/>
    <property type="match status" value="1"/>
</dbReference>
<keyword evidence="5" id="KW-0276">Fatty acid metabolism</keyword>
<dbReference type="Pfam" id="PF00487">
    <property type="entry name" value="FA_desaturase"/>
    <property type="match status" value="1"/>
</dbReference>
<comment type="domain">
    <text evidence="12">The histidine box domains are involved in binding the catalytic metal ions.</text>
</comment>
<evidence type="ECO:0000259" key="14">
    <source>
        <dbReference type="Pfam" id="PF00487"/>
    </source>
</evidence>
<organism evidence="16">
    <name type="scientific">Camponotus floridanus</name>
    <name type="common">Florida carpenter ant</name>
    <dbReference type="NCBI Taxonomy" id="104421"/>
    <lineage>
        <taxon>Eukaryota</taxon>
        <taxon>Metazoa</taxon>
        <taxon>Ecdysozoa</taxon>
        <taxon>Arthropoda</taxon>
        <taxon>Hexapoda</taxon>
        <taxon>Insecta</taxon>
        <taxon>Pterygota</taxon>
        <taxon>Neoptera</taxon>
        <taxon>Endopterygota</taxon>
        <taxon>Hymenoptera</taxon>
        <taxon>Apocrita</taxon>
        <taxon>Aculeata</taxon>
        <taxon>Formicoidea</taxon>
        <taxon>Formicidae</taxon>
        <taxon>Formicinae</taxon>
        <taxon>Camponotus</taxon>
    </lineage>
</organism>
<evidence type="ECO:0000313" key="16">
    <source>
        <dbReference type="Proteomes" id="UP000000311"/>
    </source>
</evidence>
<dbReference type="InParanoid" id="E2A3T3"/>
<reference evidence="15 16" key="1">
    <citation type="journal article" date="2010" name="Science">
        <title>Genomic comparison of the ants Camponotus floridanus and Harpegnathos saltator.</title>
        <authorList>
            <person name="Bonasio R."/>
            <person name="Zhang G."/>
            <person name="Ye C."/>
            <person name="Mutti N.S."/>
            <person name="Fang X."/>
            <person name="Qin N."/>
            <person name="Donahue G."/>
            <person name="Yang P."/>
            <person name="Li Q."/>
            <person name="Li C."/>
            <person name="Zhang P."/>
            <person name="Huang Z."/>
            <person name="Berger S.L."/>
            <person name="Reinberg D."/>
            <person name="Wang J."/>
            <person name="Liebig J."/>
        </authorList>
    </citation>
    <scope>NUCLEOTIDE SEQUENCE [LARGE SCALE GENOMIC DNA]</scope>
    <source>
        <strain evidence="16">C129</strain>
    </source>
</reference>
<accession>E2A3T3</accession>
<proteinExistence type="inferred from homology"/>
<dbReference type="InterPro" id="IPR005804">
    <property type="entry name" value="FA_desaturase_dom"/>
</dbReference>
<keyword evidence="7 12" id="KW-0560">Oxidoreductase</keyword>
<keyword evidence="10 13" id="KW-0472">Membrane</keyword>
<keyword evidence="8" id="KW-0408">Iron</keyword>
<dbReference type="GO" id="GO:0004768">
    <property type="term" value="F:stearoyl-CoA 9-desaturase activity"/>
    <property type="evidence" value="ECO:0007669"/>
    <property type="project" value="TreeGrafter"/>
</dbReference>
<keyword evidence="9" id="KW-0443">Lipid metabolism</keyword>
<gene>
    <name evidence="15" type="ORF">EAG_13885</name>
</gene>
<name>E2A3T3_CAMFO</name>
<dbReference type="AlphaFoldDB" id="E2A3T3"/>
<protein>
    <submittedName>
        <fullName evidence="15">Acyl-CoA Delta(11) desaturase</fullName>
    </submittedName>
</protein>
<evidence type="ECO:0000256" key="4">
    <source>
        <dbReference type="ARBA" id="ARBA00022692"/>
    </source>
</evidence>
<dbReference type="Proteomes" id="UP000000311">
    <property type="component" value="Unassembled WGS sequence"/>
</dbReference>
<evidence type="ECO:0000256" key="3">
    <source>
        <dbReference type="ARBA" id="ARBA00022516"/>
    </source>
</evidence>
<comment type="subcellular location">
    <subcellularLocation>
        <location evidence="1">Membrane</location>
        <topology evidence="1">Multi-pass membrane protein</topology>
    </subcellularLocation>
</comment>
<keyword evidence="4 12" id="KW-0812">Transmembrane</keyword>
<keyword evidence="6 13" id="KW-1133">Transmembrane helix</keyword>
<evidence type="ECO:0000256" key="2">
    <source>
        <dbReference type="ARBA" id="ARBA00009295"/>
    </source>
</evidence>
<dbReference type="CDD" id="cd03505">
    <property type="entry name" value="Delta9-FADS-like"/>
    <property type="match status" value="1"/>
</dbReference>
<keyword evidence="16" id="KW-1185">Reference proteome</keyword>
<sequence>MLACLFCSVGQFCLTKWIHIHRMHHRYTDTSADPHNASRGFFFSHIGWLMVKCHPAVKEGSKNVDMSDIAADPVIPMLYAILGGLGVTAGAHRFWAHRSYSATLLLKIMLTCFYCTTGEFRLTEWIHVHRAHHRYTGTCADPHNASRGFFFSHVGWLMMKNHPAVKEYGQNVDMSDIAADAVIRFFDKYFSPIMLSLCFVLPSLIPVYIWNETWIVSIGATLIRHLLILNATFAVNSFAHSWGTHPYDRNLNATENPILSFLVLGEGWHNYHHCFPWDYKAAELGLYRLNLTTAFIDFMAWLGLAYDLKTSSSEIIDKLCAKNGDGTNLLKLNAK</sequence>
<evidence type="ECO:0000313" key="15">
    <source>
        <dbReference type="EMBL" id="EFN71908.1"/>
    </source>
</evidence>
<evidence type="ECO:0000256" key="8">
    <source>
        <dbReference type="ARBA" id="ARBA00023004"/>
    </source>
</evidence>
<dbReference type="EMBL" id="GL436476">
    <property type="protein sequence ID" value="EFN71908.1"/>
    <property type="molecule type" value="Genomic_DNA"/>
</dbReference>
<evidence type="ECO:0000256" key="1">
    <source>
        <dbReference type="ARBA" id="ARBA00004141"/>
    </source>
</evidence>
<dbReference type="PRINTS" id="PR00075">
    <property type="entry name" value="FACDDSATRASE"/>
</dbReference>
<evidence type="ECO:0000256" key="6">
    <source>
        <dbReference type="ARBA" id="ARBA00022989"/>
    </source>
</evidence>
<evidence type="ECO:0000256" key="9">
    <source>
        <dbReference type="ARBA" id="ARBA00023098"/>
    </source>
</evidence>
<comment type="cofactor">
    <cofactor evidence="12">
        <name>Fe(2+)</name>
        <dbReference type="ChEBI" id="CHEBI:29033"/>
    </cofactor>
</comment>
<dbReference type="GO" id="GO:0006636">
    <property type="term" value="P:unsaturated fatty acid biosynthetic process"/>
    <property type="evidence" value="ECO:0007669"/>
    <property type="project" value="TreeGrafter"/>
</dbReference>
<dbReference type="InterPro" id="IPR015876">
    <property type="entry name" value="Acyl-CoA_DS"/>
</dbReference>
<evidence type="ECO:0000256" key="5">
    <source>
        <dbReference type="ARBA" id="ARBA00022832"/>
    </source>
</evidence>
<evidence type="ECO:0000256" key="13">
    <source>
        <dbReference type="SAM" id="Phobius"/>
    </source>
</evidence>